<dbReference type="STRING" id="490899.DKAM_0183"/>
<comment type="pathway">
    <text evidence="2">Pyrimidine metabolism; UMP biosynthesis via de novo pathway; orotate from (S)-dihydroorotate (NAD(+) route): step 1/1.</text>
</comment>
<evidence type="ECO:0000256" key="12">
    <source>
        <dbReference type="ARBA" id="ARBA00048996"/>
    </source>
</evidence>
<evidence type="ECO:0000256" key="5">
    <source>
        <dbReference type="ARBA" id="ARBA00012061"/>
    </source>
</evidence>
<dbReference type="KEGG" id="dka:DKAM_0183"/>
<dbReference type="eggNOG" id="arCOG02235">
    <property type="taxonomic scope" value="Archaea"/>
</dbReference>
<dbReference type="GO" id="GO:0005737">
    <property type="term" value="C:cytoplasm"/>
    <property type="evidence" value="ECO:0007669"/>
    <property type="project" value="InterPro"/>
</dbReference>
<dbReference type="PANTHER" id="PTHR43073">
    <property type="entry name" value="DIHYDROPYRIMIDINE DEHYDROGENASE [NADP(+)]"/>
    <property type="match status" value="1"/>
</dbReference>
<dbReference type="EC" id="1.3.1.14" evidence="5"/>
<sequence>MGEYMADLSVELAGLKLRNPIMNAACPVSRDADAMRMLIDNGVGAVVAKTISVKPAIVPRPSMAAVDRGLVRAHLLKTLKPGDVRITPVDSGNHRFIYAVLNAELWSDIPAEHYLEREYPLVKSYCEEKGAVFIASIGYTPEELSLLGPKVEKAGVQAIEFSTHYIGRDYRPVIEAAKALRESVDIPIFPKLSPFTPNIPELVKELEKVGVDGIVATNTIGPALHIDVETGLPIVGGPYGYGWMSGPALKPLALAVVSQVALNTKLPVIGVGGISRGVDVIEYFMAGASAVQICTAALIEGPQAFARIIREVNEWLDRHGYTSILDVKGLALKYLKPEPRRVWAQPPVVDEKKCIGCGFCEQVCNYDAVHVEESSGKRVARVNIMKCYGCGLCTSVCPTRAIHFIEK</sequence>
<dbReference type="GO" id="GO:0006212">
    <property type="term" value="P:uracil catabolic process"/>
    <property type="evidence" value="ECO:0007669"/>
    <property type="project" value="TreeGrafter"/>
</dbReference>
<dbReference type="Gene3D" id="3.20.20.70">
    <property type="entry name" value="Aldolase class I"/>
    <property type="match status" value="1"/>
</dbReference>
<reference evidence="14 15" key="1">
    <citation type="journal article" date="2009" name="J. Bacteriol.">
        <title>Complete genome sequence of the anaerobic, protein-degrading hyperthermophilic crenarchaeon Desulfurococcus kamchatkensis.</title>
        <authorList>
            <person name="Ravin N.V."/>
            <person name="Mardanov A.V."/>
            <person name="Beletsky A.V."/>
            <person name="Kublanov I.V."/>
            <person name="Kolganova T.V."/>
            <person name="Lebedinsky A.V."/>
            <person name="Chernyh N.A."/>
            <person name="Bonch-Osmolovskaya E.A."/>
            <person name="Skryabin K.G."/>
        </authorList>
    </citation>
    <scope>NUCLEOTIDE SEQUENCE [LARGE SCALE GENOMIC DNA]</scope>
    <source>
        <strain evidence="15">DSM 18924 / JCM 16383 / VKM B-2413 / 1221n</strain>
    </source>
</reference>
<dbReference type="InterPro" id="IPR017896">
    <property type="entry name" value="4Fe4S_Fe-S-bd"/>
</dbReference>
<evidence type="ECO:0000256" key="3">
    <source>
        <dbReference type="ARBA" id="ARBA00010804"/>
    </source>
</evidence>
<dbReference type="PANTHER" id="PTHR43073:SF2">
    <property type="entry name" value="DIHYDROPYRIMIDINE DEHYDROGENASE [NADP(+)]"/>
    <property type="match status" value="1"/>
</dbReference>
<dbReference type="GO" id="GO:0006210">
    <property type="term" value="P:thymine catabolic process"/>
    <property type="evidence" value="ECO:0007669"/>
    <property type="project" value="TreeGrafter"/>
</dbReference>
<comment type="catalytic activity">
    <reaction evidence="12">
        <text>(S)-dihydroorotate + NAD(+) = orotate + NADH + H(+)</text>
        <dbReference type="Rhea" id="RHEA:13513"/>
        <dbReference type="ChEBI" id="CHEBI:15378"/>
        <dbReference type="ChEBI" id="CHEBI:30839"/>
        <dbReference type="ChEBI" id="CHEBI:30864"/>
        <dbReference type="ChEBI" id="CHEBI:57540"/>
        <dbReference type="ChEBI" id="CHEBI:57945"/>
        <dbReference type="EC" id="1.3.1.14"/>
    </reaction>
</comment>
<feature type="domain" description="4Fe-4S ferredoxin-type" evidence="13">
    <location>
        <begin position="345"/>
        <end position="374"/>
    </location>
</feature>
<dbReference type="InterPro" id="IPR005720">
    <property type="entry name" value="Dihydroorotate_DH_cat"/>
</dbReference>
<dbReference type="GO" id="GO:0050661">
    <property type="term" value="F:NADP binding"/>
    <property type="evidence" value="ECO:0007669"/>
    <property type="project" value="TreeGrafter"/>
</dbReference>
<dbReference type="Pfam" id="PF01180">
    <property type="entry name" value="DHO_dh"/>
    <property type="match status" value="1"/>
</dbReference>
<dbReference type="InterPro" id="IPR013785">
    <property type="entry name" value="Aldolase_TIM"/>
</dbReference>
<organism evidence="14 15">
    <name type="scientific">Desulfurococcus amylolyticus (strain DSM 18924 / JCM 16383 / VKM B-2413 / 1221n)</name>
    <name type="common">Desulfurococcus kamchatkensis</name>
    <dbReference type="NCBI Taxonomy" id="490899"/>
    <lineage>
        <taxon>Archaea</taxon>
        <taxon>Thermoproteota</taxon>
        <taxon>Thermoprotei</taxon>
        <taxon>Desulfurococcales</taxon>
        <taxon>Desulfurococcaceae</taxon>
        <taxon>Desulfurococcus</taxon>
    </lineage>
</organism>
<dbReference type="SUPFAM" id="SSF51395">
    <property type="entry name" value="FMN-linked oxidoreductases"/>
    <property type="match status" value="1"/>
</dbReference>
<proteinExistence type="inferred from homology"/>
<evidence type="ECO:0000256" key="7">
    <source>
        <dbReference type="ARBA" id="ARBA00023002"/>
    </source>
</evidence>
<evidence type="ECO:0000256" key="1">
    <source>
        <dbReference type="ARBA" id="ARBA00003616"/>
    </source>
</evidence>
<gene>
    <name evidence="14" type="ordered locus">DKAM_0183</name>
</gene>
<evidence type="ECO:0000256" key="10">
    <source>
        <dbReference type="ARBA" id="ARBA00032046"/>
    </source>
</evidence>
<comment type="function">
    <text evidence="1">Catalyzes the conversion of dihydroorotate to orotate with NAD(+) as electron acceptor.</text>
</comment>
<evidence type="ECO:0000259" key="13">
    <source>
        <dbReference type="PROSITE" id="PS51379"/>
    </source>
</evidence>
<name>B8D2W4_DESA1</name>
<evidence type="ECO:0000256" key="11">
    <source>
        <dbReference type="ARBA" id="ARBA00032722"/>
    </source>
</evidence>
<dbReference type="AlphaFoldDB" id="B8D2W4"/>
<dbReference type="EMBL" id="CP001140">
    <property type="protein sequence ID" value="ACL10511.1"/>
    <property type="molecule type" value="Genomic_DNA"/>
</dbReference>
<dbReference type="SUPFAM" id="SSF54862">
    <property type="entry name" value="4Fe-4S ferredoxins"/>
    <property type="match status" value="1"/>
</dbReference>
<evidence type="ECO:0000313" key="14">
    <source>
        <dbReference type="EMBL" id="ACL10511.1"/>
    </source>
</evidence>
<dbReference type="PROSITE" id="PS51379">
    <property type="entry name" value="4FE4S_FER_2"/>
    <property type="match status" value="2"/>
</dbReference>
<feature type="domain" description="4Fe-4S ferredoxin-type" evidence="13">
    <location>
        <begin position="378"/>
        <end position="407"/>
    </location>
</feature>
<evidence type="ECO:0000256" key="9">
    <source>
        <dbReference type="ARBA" id="ARBA00030119"/>
    </source>
</evidence>
<dbReference type="eggNOG" id="arCOG00603">
    <property type="taxonomic scope" value="Archaea"/>
</dbReference>
<dbReference type="Gene3D" id="3.30.70.20">
    <property type="match status" value="2"/>
</dbReference>
<protein>
    <recommendedName>
        <fullName evidence="6">Dihydroorotate dehydrogenase B (NAD(+)), catalytic subunit</fullName>
        <ecNumber evidence="5">1.3.1.14</ecNumber>
    </recommendedName>
    <alternativeName>
        <fullName evidence="8">Dihydroorotate oxidase B</fullName>
    </alternativeName>
    <alternativeName>
        <fullName evidence="11">Dihydrothymine dehydrogenase</fullName>
    </alternativeName>
    <alternativeName>
        <fullName evidence="9">Dihydrouracil dehydrogenase</fullName>
    </alternativeName>
    <alternativeName>
        <fullName evidence="10">Orotate reductase (NADH)</fullName>
    </alternativeName>
</protein>
<dbReference type="Proteomes" id="UP000006903">
    <property type="component" value="Chromosome"/>
</dbReference>
<dbReference type="PROSITE" id="PS00198">
    <property type="entry name" value="4FE4S_FER_1"/>
    <property type="match status" value="1"/>
</dbReference>
<comment type="subunit">
    <text evidence="4">Heterotetramer of 2 PyrK and 2 PyrD type B subunits.</text>
</comment>
<evidence type="ECO:0000256" key="2">
    <source>
        <dbReference type="ARBA" id="ARBA00004715"/>
    </source>
</evidence>
<dbReference type="InterPro" id="IPR017900">
    <property type="entry name" value="4Fe4S_Fe_S_CS"/>
</dbReference>
<comment type="similarity">
    <text evidence="3">Belongs to the dihydropyrimidine dehydrogenase family.</text>
</comment>
<dbReference type="GO" id="GO:0004589">
    <property type="term" value="F:dihydroorotate dehydrogenase (NAD+) activity"/>
    <property type="evidence" value="ECO:0007669"/>
    <property type="project" value="UniProtKB-EC"/>
</dbReference>
<evidence type="ECO:0000256" key="4">
    <source>
        <dbReference type="ARBA" id="ARBA00011669"/>
    </source>
</evidence>
<keyword evidence="7" id="KW-0560">Oxidoreductase</keyword>
<dbReference type="GO" id="GO:0002058">
    <property type="term" value="F:uracil binding"/>
    <property type="evidence" value="ECO:0007669"/>
    <property type="project" value="TreeGrafter"/>
</dbReference>
<accession>B8D2W4</accession>
<evidence type="ECO:0000256" key="6">
    <source>
        <dbReference type="ARBA" id="ARBA00018101"/>
    </source>
</evidence>
<dbReference type="HOGENOM" id="CLU_042042_4_3_2"/>
<evidence type="ECO:0000313" key="15">
    <source>
        <dbReference type="Proteomes" id="UP000006903"/>
    </source>
</evidence>
<evidence type="ECO:0000256" key="8">
    <source>
        <dbReference type="ARBA" id="ARBA00029718"/>
    </source>
</evidence>
<dbReference type="Pfam" id="PF14697">
    <property type="entry name" value="Fer4_21"/>
    <property type="match status" value="1"/>
</dbReference>